<dbReference type="Proteomes" id="UP001154282">
    <property type="component" value="Unassembled WGS sequence"/>
</dbReference>
<feature type="region of interest" description="Disordered" evidence="1">
    <location>
        <begin position="1"/>
        <end position="27"/>
    </location>
</feature>
<sequence>MASLAAGYNGRMAPAPESAGNERGGGLTTAKAGEHLLFWSELRFTSHDLYTAILFLVYYYYENVLSC</sequence>
<reference evidence="2" key="1">
    <citation type="submission" date="2022-08" db="EMBL/GenBank/DDBJ databases">
        <authorList>
            <person name="Gutierrez-Valencia J."/>
        </authorList>
    </citation>
    <scope>NUCLEOTIDE SEQUENCE</scope>
</reference>
<protein>
    <submittedName>
        <fullName evidence="2">Uncharacterized protein</fullName>
    </submittedName>
</protein>
<dbReference type="EMBL" id="CAMGYJ010000005">
    <property type="protein sequence ID" value="CAI0425030.1"/>
    <property type="molecule type" value="Genomic_DNA"/>
</dbReference>
<evidence type="ECO:0000313" key="3">
    <source>
        <dbReference type="Proteomes" id="UP001154282"/>
    </source>
</evidence>
<proteinExistence type="predicted"/>
<keyword evidence="3" id="KW-1185">Reference proteome</keyword>
<accession>A0AAV0KS63</accession>
<organism evidence="2 3">
    <name type="scientific">Linum tenue</name>
    <dbReference type="NCBI Taxonomy" id="586396"/>
    <lineage>
        <taxon>Eukaryota</taxon>
        <taxon>Viridiplantae</taxon>
        <taxon>Streptophyta</taxon>
        <taxon>Embryophyta</taxon>
        <taxon>Tracheophyta</taxon>
        <taxon>Spermatophyta</taxon>
        <taxon>Magnoliopsida</taxon>
        <taxon>eudicotyledons</taxon>
        <taxon>Gunneridae</taxon>
        <taxon>Pentapetalae</taxon>
        <taxon>rosids</taxon>
        <taxon>fabids</taxon>
        <taxon>Malpighiales</taxon>
        <taxon>Linaceae</taxon>
        <taxon>Linum</taxon>
    </lineage>
</organism>
<gene>
    <name evidence="2" type="ORF">LITE_LOCUS20193</name>
</gene>
<evidence type="ECO:0000313" key="2">
    <source>
        <dbReference type="EMBL" id="CAI0425030.1"/>
    </source>
</evidence>
<dbReference type="AlphaFoldDB" id="A0AAV0KS63"/>
<evidence type="ECO:0000256" key="1">
    <source>
        <dbReference type="SAM" id="MobiDB-lite"/>
    </source>
</evidence>
<name>A0AAV0KS63_9ROSI</name>
<comment type="caution">
    <text evidence="2">The sequence shown here is derived from an EMBL/GenBank/DDBJ whole genome shotgun (WGS) entry which is preliminary data.</text>
</comment>